<protein>
    <submittedName>
        <fullName evidence="1">Uncharacterized protein</fullName>
    </submittedName>
</protein>
<accession>A0A1Z4JBZ7</accession>
<name>A0A1Z4JBZ7_LEPBY</name>
<dbReference type="Proteomes" id="UP000217895">
    <property type="component" value="Chromosome"/>
</dbReference>
<keyword evidence="2" id="KW-1185">Reference proteome</keyword>
<gene>
    <name evidence="1" type="ORF">NIES2135_10720</name>
</gene>
<proteinExistence type="predicted"/>
<evidence type="ECO:0000313" key="1">
    <source>
        <dbReference type="EMBL" id="BAY54256.1"/>
    </source>
</evidence>
<reference evidence="1 2" key="1">
    <citation type="submission" date="2017-06" db="EMBL/GenBank/DDBJ databases">
        <title>Genome sequencing of cyanobaciteial culture collection at National Institute for Environmental Studies (NIES).</title>
        <authorList>
            <person name="Hirose Y."/>
            <person name="Shimura Y."/>
            <person name="Fujisawa T."/>
            <person name="Nakamura Y."/>
            <person name="Kawachi M."/>
        </authorList>
    </citation>
    <scope>NUCLEOTIDE SEQUENCE [LARGE SCALE GENOMIC DNA]</scope>
    <source>
        <strain evidence="1 2">NIES-2135</strain>
    </source>
</reference>
<evidence type="ECO:0000313" key="2">
    <source>
        <dbReference type="Proteomes" id="UP000217895"/>
    </source>
</evidence>
<organism evidence="1 2">
    <name type="scientific">Leptolyngbya boryana NIES-2135</name>
    <dbReference type="NCBI Taxonomy" id="1973484"/>
    <lineage>
        <taxon>Bacteria</taxon>
        <taxon>Bacillati</taxon>
        <taxon>Cyanobacteriota</taxon>
        <taxon>Cyanophyceae</taxon>
        <taxon>Leptolyngbyales</taxon>
        <taxon>Leptolyngbyaceae</taxon>
        <taxon>Leptolyngbya group</taxon>
        <taxon>Leptolyngbya</taxon>
    </lineage>
</organism>
<dbReference type="EMBL" id="AP018203">
    <property type="protein sequence ID" value="BAY54256.1"/>
    <property type="molecule type" value="Genomic_DNA"/>
</dbReference>
<sequence>MRRLFFRSSLIHFALGSVFVFSLVLGWTPFAQSQLPPLPTNAANLKG</sequence>
<dbReference type="AlphaFoldDB" id="A0A1Z4JBZ7"/>